<gene>
    <name evidence="3" type="ORF">E4O86_20850</name>
</gene>
<dbReference type="InterPro" id="IPR011991">
    <property type="entry name" value="ArsR-like_HTH"/>
</dbReference>
<keyword evidence="4" id="KW-1185">Reference proteome</keyword>
<dbReference type="InterPro" id="IPR051797">
    <property type="entry name" value="TrmB-like"/>
</dbReference>
<dbReference type="Pfam" id="PF11495">
    <property type="entry name" value="Regulator_TrmB"/>
    <property type="match status" value="1"/>
</dbReference>
<feature type="domain" description="Transcription regulator TrmB N-terminal" evidence="1">
    <location>
        <begin position="19"/>
        <end position="85"/>
    </location>
</feature>
<comment type="caution">
    <text evidence="3">The sequence shown here is derived from an EMBL/GenBank/DDBJ whole genome shotgun (WGS) entry which is preliminary data.</text>
</comment>
<feature type="domain" description="Transcription regulator TrmB C-terminal" evidence="2">
    <location>
        <begin position="118"/>
        <end position="214"/>
    </location>
</feature>
<evidence type="ECO:0000313" key="3">
    <source>
        <dbReference type="EMBL" id="MYZ50159.1"/>
    </source>
</evidence>
<dbReference type="SUPFAM" id="SSF46785">
    <property type="entry name" value="Winged helix' DNA-binding domain"/>
    <property type="match status" value="1"/>
</dbReference>
<dbReference type="GO" id="GO:0006355">
    <property type="term" value="P:regulation of DNA-templated transcription"/>
    <property type="evidence" value="ECO:0007669"/>
    <property type="project" value="UniProtKB-ARBA"/>
</dbReference>
<protein>
    <submittedName>
        <fullName evidence="3">TrmB family transcriptional regulator</fullName>
    </submittedName>
</protein>
<organism evidence="3 4">
    <name type="scientific">Propylenella binzhouense</name>
    <dbReference type="NCBI Taxonomy" id="2555902"/>
    <lineage>
        <taxon>Bacteria</taxon>
        <taxon>Pseudomonadati</taxon>
        <taxon>Pseudomonadota</taxon>
        <taxon>Alphaproteobacteria</taxon>
        <taxon>Hyphomicrobiales</taxon>
        <taxon>Propylenellaceae</taxon>
        <taxon>Propylenella</taxon>
    </lineage>
</organism>
<accession>A0A964T9B0</accession>
<dbReference type="InterPro" id="IPR002831">
    <property type="entry name" value="Tscrpt_reg_TrmB_N"/>
</dbReference>
<dbReference type="RefSeq" id="WP_161142487.1">
    <property type="nucleotide sequence ID" value="NZ_SPKJ01000129.1"/>
</dbReference>
<dbReference type="Gene3D" id="1.10.10.10">
    <property type="entry name" value="Winged helix-like DNA-binding domain superfamily/Winged helix DNA-binding domain"/>
    <property type="match status" value="1"/>
</dbReference>
<dbReference type="Pfam" id="PF01978">
    <property type="entry name" value="TrmB"/>
    <property type="match status" value="1"/>
</dbReference>
<evidence type="ECO:0000313" key="4">
    <source>
        <dbReference type="Proteomes" id="UP000773614"/>
    </source>
</evidence>
<dbReference type="PANTHER" id="PTHR34293:SF1">
    <property type="entry name" value="HTH-TYPE TRANSCRIPTIONAL REGULATOR TRMBL2"/>
    <property type="match status" value="1"/>
</dbReference>
<sequence>MVGKLAVEELPSADIFADLRRLGFTEYEARVYVQLLRESPATAYEIAKAAGIPRPNTYHALDALARRGAVLPVSENPVRYVAAEPRTLLEAIARQTDALCSDLAGKLAALKPRAEDQYVWTMRGEAIVHDRIGALIAESREAIWVKAADEVLRRHKGALRAAAERGVELLIVLFGQDADEFRFTDACRIYLHEATGVRMGTADNLFTLAVDHVEMLTAAMDEEVVAAHTRNRPIVNMAESLIRHDYYMAEIFARFGRDIESAFGPHLRDIRMACFSPGQIASFKERTGLA</sequence>
<dbReference type="AlphaFoldDB" id="A0A964T9B0"/>
<dbReference type="CDD" id="cd09124">
    <property type="entry name" value="PLDc_like_TrmB_middle"/>
    <property type="match status" value="1"/>
</dbReference>
<dbReference type="PANTHER" id="PTHR34293">
    <property type="entry name" value="HTH-TYPE TRANSCRIPTIONAL REGULATOR TRMBL2"/>
    <property type="match status" value="1"/>
</dbReference>
<dbReference type="InterPro" id="IPR036388">
    <property type="entry name" value="WH-like_DNA-bd_sf"/>
</dbReference>
<dbReference type="InterPro" id="IPR021586">
    <property type="entry name" value="Tscrpt_reg_TrmB_C"/>
</dbReference>
<dbReference type="OrthoDB" id="1493540at2"/>
<proteinExistence type="predicted"/>
<evidence type="ECO:0000259" key="2">
    <source>
        <dbReference type="Pfam" id="PF11495"/>
    </source>
</evidence>
<reference evidence="3" key="1">
    <citation type="submission" date="2019-03" db="EMBL/GenBank/DDBJ databases">
        <title>Afifella sp. nov., isolated from activated sludge.</title>
        <authorList>
            <person name="Li Q."/>
            <person name="Liu Y."/>
        </authorList>
    </citation>
    <scope>NUCLEOTIDE SEQUENCE</scope>
    <source>
        <strain evidence="3">L72</strain>
    </source>
</reference>
<dbReference type="InterPro" id="IPR036390">
    <property type="entry name" value="WH_DNA-bd_sf"/>
</dbReference>
<dbReference type="EMBL" id="SPKJ01000129">
    <property type="protein sequence ID" value="MYZ50159.1"/>
    <property type="molecule type" value="Genomic_DNA"/>
</dbReference>
<name>A0A964T9B0_9HYPH</name>
<dbReference type="Proteomes" id="UP000773614">
    <property type="component" value="Unassembled WGS sequence"/>
</dbReference>
<evidence type="ECO:0000259" key="1">
    <source>
        <dbReference type="Pfam" id="PF01978"/>
    </source>
</evidence>
<dbReference type="CDD" id="cd00090">
    <property type="entry name" value="HTH_ARSR"/>
    <property type="match status" value="1"/>
</dbReference>